<evidence type="ECO:0000256" key="4">
    <source>
        <dbReference type="ARBA" id="ARBA00025599"/>
    </source>
</evidence>
<dbReference type="EMBL" id="JALLBG020000313">
    <property type="protein sequence ID" value="KAL3756102.1"/>
    <property type="molecule type" value="Genomic_DNA"/>
</dbReference>
<dbReference type="InterPro" id="IPR013520">
    <property type="entry name" value="Ribonucl_H"/>
</dbReference>
<evidence type="ECO:0000313" key="8">
    <source>
        <dbReference type="Proteomes" id="UP001530293"/>
    </source>
</evidence>
<dbReference type="InterPro" id="IPR047021">
    <property type="entry name" value="REXO1/3/4-like"/>
</dbReference>
<evidence type="ECO:0000256" key="3">
    <source>
        <dbReference type="ARBA" id="ARBA00022801"/>
    </source>
</evidence>
<feature type="region of interest" description="Disordered" evidence="5">
    <location>
        <begin position="27"/>
        <end position="69"/>
    </location>
</feature>
<dbReference type="GO" id="GO:0004518">
    <property type="term" value="F:nuclease activity"/>
    <property type="evidence" value="ECO:0007669"/>
    <property type="project" value="UniProtKB-KW"/>
</dbReference>
<dbReference type="GO" id="GO:0006364">
    <property type="term" value="P:rRNA processing"/>
    <property type="evidence" value="ECO:0007669"/>
    <property type="project" value="UniProtKB-KW"/>
</dbReference>
<keyword evidence="3" id="KW-0378">Hydrolase</keyword>
<dbReference type="InterPro" id="IPR036397">
    <property type="entry name" value="RNaseH_sf"/>
</dbReference>
<feature type="compositionally biased region" description="Basic residues" evidence="5">
    <location>
        <begin position="42"/>
        <end position="55"/>
    </location>
</feature>
<dbReference type="GO" id="GO:0016787">
    <property type="term" value="F:hydrolase activity"/>
    <property type="evidence" value="ECO:0007669"/>
    <property type="project" value="UniProtKB-KW"/>
</dbReference>
<comment type="caution">
    <text evidence="7">The sequence shown here is derived from an EMBL/GenBank/DDBJ whole genome shotgun (WGS) entry which is preliminary data.</text>
</comment>
<evidence type="ECO:0000256" key="1">
    <source>
        <dbReference type="ARBA" id="ARBA00022552"/>
    </source>
</evidence>
<comment type="function">
    <text evidence="4">Exoribonuclease involved in ribosome biosynthesis. Involved in the processing of ITS1, the internal transcribed spacer localized between the 18S and 5.8S rRNAs.</text>
</comment>
<evidence type="ECO:0000259" key="6">
    <source>
        <dbReference type="SMART" id="SM00479"/>
    </source>
</evidence>
<evidence type="ECO:0000313" key="7">
    <source>
        <dbReference type="EMBL" id="KAL3756102.1"/>
    </source>
</evidence>
<accession>A0ABD3LXG9</accession>
<keyword evidence="1" id="KW-0698">rRNA processing</keyword>
<name>A0ABD3LXG9_9STRA</name>
<feature type="domain" description="Exonuclease" evidence="6">
    <location>
        <begin position="143"/>
        <end position="360"/>
    </location>
</feature>
<dbReference type="PANTHER" id="PTHR12801:SF45">
    <property type="entry name" value="RNA EXONUCLEASE 4"/>
    <property type="match status" value="1"/>
</dbReference>
<protein>
    <recommendedName>
        <fullName evidence="6">Exonuclease domain-containing protein</fullName>
    </recommendedName>
</protein>
<proteinExistence type="predicted"/>
<gene>
    <name evidence="7" type="ORF">ACHAWU_005606</name>
</gene>
<keyword evidence="2" id="KW-0540">Nuclease</keyword>
<dbReference type="Gene3D" id="3.30.420.10">
    <property type="entry name" value="Ribonuclease H-like superfamily/Ribonuclease H"/>
    <property type="match status" value="1"/>
</dbReference>
<evidence type="ECO:0000256" key="5">
    <source>
        <dbReference type="SAM" id="MobiDB-lite"/>
    </source>
</evidence>
<dbReference type="AlphaFoldDB" id="A0ABD3LXG9"/>
<reference evidence="7 8" key="1">
    <citation type="submission" date="2024-10" db="EMBL/GenBank/DDBJ databases">
        <title>Updated reference genomes for cyclostephanoid diatoms.</title>
        <authorList>
            <person name="Roberts W.R."/>
            <person name="Alverson A.J."/>
        </authorList>
    </citation>
    <scope>NUCLEOTIDE SEQUENCE [LARGE SCALE GENOMIC DNA]</scope>
    <source>
        <strain evidence="7 8">AJA232-27</strain>
    </source>
</reference>
<dbReference type="Proteomes" id="UP001530293">
    <property type="component" value="Unassembled WGS sequence"/>
</dbReference>
<keyword evidence="8" id="KW-1185">Reference proteome</keyword>
<dbReference type="InterPro" id="IPR012337">
    <property type="entry name" value="RNaseH-like_sf"/>
</dbReference>
<dbReference type="SUPFAM" id="SSF53098">
    <property type="entry name" value="Ribonuclease H-like"/>
    <property type="match status" value="1"/>
</dbReference>
<sequence>MAVLPLAAATVIVALVLRYFLNSKNTPDEDRQMATSHDNSNRRRRHHRGNKRRHDDRRSNYGCRDNQPGDKHIVQQSSGLFHQFLTALKQFVMYPISTMSFFSPWYEQESNARRHRSWQSTPTSIIQTSTSQNSMDNYFHDAIVVGLDCEMVGSGRGGWKSLLARCSVVTLDHVPKNDTSACTEQNAENEQQQSLNRLDENLIVLYDKYVVPKGKITDYRTEWSGITKDTYSAQSQSPIPIVSFNQCQNEITQLFSSIQGRRVIVVGHALENDFEALEIDHPPLLIRDTAFFRPYMRFSRTKMYPRKLSVLTKEELGIHIQQKSRGDHTSQISSNVGHSSVEDAAAALRLYWHKFTEWERYLGYPLTMAQQATSRCHLPLQMYLDGCNLPIGCRGVSFKTLLMETTDSGSTGTENNLRTISSETFRLTSRKRENIHSPNVSTIDWIPAFQSALSPHSRPKFRSISVMFDGAKYGSSIGGDTRVFCVDSSNTTDSENRGSIQIHITNNGDSADDVLVHVTRRTEDGNVSANSTDSKRIISLDKTVEILSNTNDTETDVLPHYIVVRRKAGGTKTHRKLFDKLHLRRANEGALCLSALTTSLKKHSLKIARELQREKSIEKVIECELRDRDELRFVVVTDDVYLTDRLVRGNKVLVLSFQQLLNLW</sequence>
<dbReference type="PANTHER" id="PTHR12801">
    <property type="entry name" value="RNA EXONUCLEASE REXO1 / RECO3 FAMILY MEMBER-RELATED"/>
    <property type="match status" value="1"/>
</dbReference>
<dbReference type="SMART" id="SM00479">
    <property type="entry name" value="EXOIII"/>
    <property type="match status" value="1"/>
</dbReference>
<evidence type="ECO:0000256" key="2">
    <source>
        <dbReference type="ARBA" id="ARBA00022722"/>
    </source>
</evidence>
<organism evidence="7 8">
    <name type="scientific">Discostella pseudostelligera</name>
    <dbReference type="NCBI Taxonomy" id="259834"/>
    <lineage>
        <taxon>Eukaryota</taxon>
        <taxon>Sar</taxon>
        <taxon>Stramenopiles</taxon>
        <taxon>Ochrophyta</taxon>
        <taxon>Bacillariophyta</taxon>
        <taxon>Coscinodiscophyceae</taxon>
        <taxon>Thalassiosirophycidae</taxon>
        <taxon>Stephanodiscales</taxon>
        <taxon>Stephanodiscaceae</taxon>
        <taxon>Discostella</taxon>
    </lineage>
</organism>